<gene>
    <name evidence="2" type="ORF">BE221DRAFT_73580</name>
</gene>
<sequence>MVRITENDHDALARAKTRAEEGAAMQEVANDITGADDASETSEEASDGEFEAGPTVWEAAEDEEIPENHWDYHMRKNMNDGRGDSVARNLAYVPVCNCMPVCQGEDGCRNPYFMWTKKK</sequence>
<dbReference type="EMBL" id="KZ155781">
    <property type="protein sequence ID" value="OUS46743.1"/>
    <property type="molecule type" value="Genomic_DNA"/>
</dbReference>
<proteinExistence type="predicted"/>
<name>A0A1Y5IFA1_OSTTA</name>
<reference evidence="2" key="1">
    <citation type="submission" date="2017-04" db="EMBL/GenBank/DDBJ databases">
        <title>Population genomics of picophytoplankton unveils novel chromosome hypervariability.</title>
        <authorList>
            <consortium name="DOE Joint Genome Institute"/>
            <person name="Blanc-Mathieu R."/>
            <person name="Krasovec M."/>
            <person name="Hebrard M."/>
            <person name="Yau S."/>
            <person name="Desgranges E."/>
            <person name="Martin J."/>
            <person name="Schackwitz W."/>
            <person name="Kuo A."/>
            <person name="Salin G."/>
            <person name="Donnadieu C."/>
            <person name="Desdevises Y."/>
            <person name="Sanchez-Ferandin S."/>
            <person name="Moreau H."/>
            <person name="Rivals E."/>
            <person name="Grigoriev I.V."/>
            <person name="Grimsley N."/>
            <person name="Eyre-Walker A."/>
            <person name="Piganeau G."/>
        </authorList>
    </citation>
    <scope>NUCLEOTIDE SEQUENCE [LARGE SCALE GENOMIC DNA]</scope>
    <source>
        <strain evidence="2">RCC 1115</strain>
    </source>
</reference>
<feature type="region of interest" description="Disordered" evidence="1">
    <location>
        <begin position="1"/>
        <end position="54"/>
    </location>
</feature>
<dbReference type="AlphaFoldDB" id="A0A1Y5IFA1"/>
<organism evidence="2">
    <name type="scientific">Ostreococcus tauri</name>
    <name type="common">Marine green alga</name>
    <dbReference type="NCBI Taxonomy" id="70448"/>
    <lineage>
        <taxon>Eukaryota</taxon>
        <taxon>Viridiplantae</taxon>
        <taxon>Chlorophyta</taxon>
        <taxon>Mamiellophyceae</taxon>
        <taxon>Mamiellales</taxon>
        <taxon>Bathycoccaceae</taxon>
        <taxon>Ostreococcus</taxon>
    </lineage>
</organism>
<dbReference type="Proteomes" id="UP000195557">
    <property type="component" value="Unassembled WGS sequence"/>
</dbReference>
<accession>A0A1Y5IFA1</accession>
<protein>
    <submittedName>
        <fullName evidence="2">Uncharacterized protein</fullName>
    </submittedName>
</protein>
<feature type="compositionally biased region" description="Basic and acidic residues" evidence="1">
    <location>
        <begin position="1"/>
        <end position="21"/>
    </location>
</feature>
<feature type="compositionally biased region" description="Acidic residues" evidence="1">
    <location>
        <begin position="37"/>
        <end position="50"/>
    </location>
</feature>
<evidence type="ECO:0000256" key="1">
    <source>
        <dbReference type="SAM" id="MobiDB-lite"/>
    </source>
</evidence>
<evidence type="ECO:0000313" key="2">
    <source>
        <dbReference type="EMBL" id="OUS46743.1"/>
    </source>
</evidence>